<evidence type="ECO:0000256" key="3">
    <source>
        <dbReference type="SAM" id="MobiDB-lite"/>
    </source>
</evidence>
<dbReference type="EMBL" id="BAAATA010000014">
    <property type="protein sequence ID" value="GAA2490564.1"/>
    <property type="molecule type" value="Genomic_DNA"/>
</dbReference>
<keyword evidence="5" id="KW-1185">Reference proteome</keyword>
<dbReference type="Pfam" id="PF04012">
    <property type="entry name" value="PspA_IM30"/>
    <property type="match status" value="1"/>
</dbReference>
<sequence>MSGVMKRMGMIFRAKANKALDRAEDPRETLDYSYQKQLELLQKVRRGVADVATSRKRLELQLQQLQKEADKREDQGRKALALGREDLAREALQRRANLQQQVADLETQHRTLQAEEEKLTLASQRLQAKVDAFRTRKETIKATYTAAQAQTRIAESFTGISEEMSDVGLAIQRAEDRTAQLQARAGAIDELLASGALEDPTGTHKDDITAELDRLSGGTDVELELQRMKAELSGGTPQQAIEGGEQGTPQQSRGTAAGQDAPRFEK</sequence>
<organism evidence="4 5">
    <name type="scientific">Streptomyces thermolineatus</name>
    <dbReference type="NCBI Taxonomy" id="44033"/>
    <lineage>
        <taxon>Bacteria</taxon>
        <taxon>Bacillati</taxon>
        <taxon>Actinomycetota</taxon>
        <taxon>Actinomycetes</taxon>
        <taxon>Kitasatosporales</taxon>
        <taxon>Streptomycetaceae</taxon>
        <taxon>Streptomyces</taxon>
    </lineage>
</organism>
<feature type="coiled-coil region" evidence="2">
    <location>
        <begin position="48"/>
        <end position="122"/>
    </location>
</feature>
<dbReference type="PANTHER" id="PTHR31088">
    <property type="entry name" value="MEMBRANE-ASSOCIATED PROTEIN VIPP1, CHLOROPLASTIC"/>
    <property type="match status" value="1"/>
</dbReference>
<accession>A0ABP5Z3G4</accession>
<dbReference type="PANTHER" id="PTHR31088:SF6">
    <property type="entry name" value="PHAGE SHOCK PROTEIN A"/>
    <property type="match status" value="1"/>
</dbReference>
<dbReference type="InterPro" id="IPR007157">
    <property type="entry name" value="PspA_VIPP1"/>
</dbReference>
<keyword evidence="2" id="KW-0175">Coiled coil</keyword>
<name>A0ABP5Z3G4_9ACTN</name>
<proteinExistence type="inferred from homology"/>
<dbReference type="Proteomes" id="UP001501358">
    <property type="component" value="Unassembled WGS sequence"/>
</dbReference>
<protein>
    <submittedName>
        <fullName evidence="4">PspA/IM30 family protein</fullName>
    </submittedName>
</protein>
<evidence type="ECO:0000313" key="5">
    <source>
        <dbReference type="Proteomes" id="UP001501358"/>
    </source>
</evidence>
<dbReference type="RefSeq" id="WP_344383553.1">
    <property type="nucleotide sequence ID" value="NZ_BAAATA010000014.1"/>
</dbReference>
<comment type="caution">
    <text evidence="4">The sequence shown here is derived from an EMBL/GenBank/DDBJ whole genome shotgun (WGS) entry which is preliminary data.</text>
</comment>
<reference evidence="5" key="1">
    <citation type="journal article" date="2019" name="Int. J. Syst. Evol. Microbiol.">
        <title>The Global Catalogue of Microorganisms (GCM) 10K type strain sequencing project: providing services to taxonomists for standard genome sequencing and annotation.</title>
        <authorList>
            <consortium name="The Broad Institute Genomics Platform"/>
            <consortium name="The Broad Institute Genome Sequencing Center for Infectious Disease"/>
            <person name="Wu L."/>
            <person name="Ma J."/>
        </authorList>
    </citation>
    <scope>NUCLEOTIDE SEQUENCE [LARGE SCALE GENOMIC DNA]</scope>
    <source>
        <strain evidence="5">JCM 6307</strain>
    </source>
</reference>
<gene>
    <name evidence="4" type="ORF">GCM10010406_28360</name>
</gene>
<evidence type="ECO:0000256" key="1">
    <source>
        <dbReference type="ARBA" id="ARBA00043985"/>
    </source>
</evidence>
<evidence type="ECO:0000313" key="4">
    <source>
        <dbReference type="EMBL" id="GAA2490564.1"/>
    </source>
</evidence>
<feature type="region of interest" description="Disordered" evidence="3">
    <location>
        <begin position="228"/>
        <end position="266"/>
    </location>
</feature>
<comment type="similarity">
    <text evidence="1">Belongs to the PspA/Vipp/IM30 family.</text>
</comment>
<evidence type="ECO:0000256" key="2">
    <source>
        <dbReference type="SAM" id="Coils"/>
    </source>
</evidence>